<reference evidence="1 2" key="1">
    <citation type="journal article" date="2013" name="PLoS ONE">
        <title>Lactobacillus paracasei comparative genomics: towards species pan-genome definition and exploitation of diversity.</title>
        <authorList>
            <person name="Smokvina T."/>
            <person name="Wels M."/>
            <person name="Polka J."/>
            <person name="Chervaux C."/>
            <person name="Brisse S."/>
            <person name="Boekhorst J."/>
            <person name="van Hylckama Vlieg J.E."/>
            <person name="Siezen R.J."/>
        </authorList>
    </citation>
    <scope>NUCLEOTIDE SEQUENCE [LARGE SCALE GENOMIC DNA]</scope>
    <source>
        <strain evidence="1 2">Lpp49</strain>
    </source>
</reference>
<protein>
    <submittedName>
        <fullName evidence="1">Uncharacterized protein</fullName>
    </submittedName>
</protein>
<evidence type="ECO:0000313" key="2">
    <source>
        <dbReference type="Proteomes" id="UP000014310"/>
    </source>
</evidence>
<comment type="caution">
    <text evidence="1">The sequence shown here is derived from an EMBL/GenBank/DDBJ whole genome shotgun (WGS) entry which is preliminary data.</text>
</comment>
<evidence type="ECO:0000313" key="1">
    <source>
        <dbReference type="EMBL" id="EPC92660.1"/>
    </source>
</evidence>
<dbReference type="Proteomes" id="UP000014310">
    <property type="component" value="Unassembled WGS sequence"/>
</dbReference>
<sequence>MAIVFCNGVIVISPKISIGSAHKRDNLYLFIIYFPIPIVLL</sequence>
<accession>A0ABC9TGB8</accession>
<gene>
    <name evidence="1" type="ORF">Lpp49_00405</name>
</gene>
<dbReference type="EMBL" id="ANKJ01000001">
    <property type="protein sequence ID" value="EPC92660.1"/>
    <property type="molecule type" value="Genomic_DNA"/>
</dbReference>
<organism evidence="1 2">
    <name type="scientific">Lacticaseibacillus paracasei subsp. paracasei Lpp49</name>
    <dbReference type="NCBI Taxonomy" id="1256213"/>
    <lineage>
        <taxon>Bacteria</taxon>
        <taxon>Bacillati</taxon>
        <taxon>Bacillota</taxon>
        <taxon>Bacilli</taxon>
        <taxon>Lactobacillales</taxon>
        <taxon>Lactobacillaceae</taxon>
        <taxon>Lacticaseibacillus</taxon>
    </lineage>
</organism>
<proteinExistence type="predicted"/>
<name>A0ABC9TGB8_LACPA</name>
<dbReference type="AlphaFoldDB" id="A0ABC9TGB8"/>